<proteinExistence type="predicted"/>
<dbReference type="EMBL" id="JABCJE010000003">
    <property type="protein sequence ID" value="NVO23709.1"/>
    <property type="molecule type" value="Genomic_DNA"/>
</dbReference>
<accession>A0A850QBV5</accession>
<sequence>MNANQIINIAMRLFGRRLINKGVNAGIDHFAKKNGAKNGPVSGQNAGDIAKKARQISRLMRRF</sequence>
<comment type="caution">
    <text evidence="1">The sequence shown here is derived from an EMBL/GenBank/DDBJ whole genome shotgun (WGS) entry which is preliminary data.</text>
</comment>
<evidence type="ECO:0000313" key="1">
    <source>
        <dbReference type="EMBL" id="NVO23709.1"/>
    </source>
</evidence>
<organism evidence="1 2">
    <name type="scientific">Donghicola mangrovi</name>
    <dbReference type="NCBI Taxonomy" id="2729614"/>
    <lineage>
        <taxon>Bacteria</taxon>
        <taxon>Pseudomonadati</taxon>
        <taxon>Pseudomonadota</taxon>
        <taxon>Alphaproteobacteria</taxon>
        <taxon>Rhodobacterales</taxon>
        <taxon>Roseobacteraceae</taxon>
        <taxon>Donghicola</taxon>
    </lineage>
</organism>
<dbReference type="Proteomes" id="UP000592216">
    <property type="component" value="Unassembled WGS sequence"/>
</dbReference>
<gene>
    <name evidence="1" type="ORF">HJ536_10105</name>
</gene>
<dbReference type="RefSeq" id="WP_177157606.1">
    <property type="nucleotide sequence ID" value="NZ_JABCJE010000003.1"/>
</dbReference>
<reference evidence="1 2" key="1">
    <citation type="submission" date="2020-04" db="EMBL/GenBank/DDBJ databases">
        <title>Donghicola sp., a member of the Rhodobacteraceae family isolated from mangrove forest in Thailand.</title>
        <authorList>
            <person name="Charoenyingcharoen P."/>
            <person name="Yukphan P."/>
        </authorList>
    </citation>
    <scope>NUCLEOTIDE SEQUENCE [LARGE SCALE GENOMIC DNA]</scope>
    <source>
        <strain evidence="1 2">B5-SW-15</strain>
    </source>
</reference>
<dbReference type="AlphaFoldDB" id="A0A850QBV5"/>
<name>A0A850QBV5_9RHOB</name>
<protein>
    <submittedName>
        <fullName evidence="1">Uncharacterized protein</fullName>
    </submittedName>
</protein>
<evidence type="ECO:0000313" key="2">
    <source>
        <dbReference type="Proteomes" id="UP000592216"/>
    </source>
</evidence>